<dbReference type="PANTHER" id="PTHR45947:SF3">
    <property type="entry name" value="SULFOQUINOVOSYL TRANSFERASE SQD2"/>
    <property type="match status" value="1"/>
</dbReference>
<sequence>MKNILYVHYGDNWIRGSEACLINLIETLDRSRYTPIIWSNCGPLVEHFSAARDTSYYTPFNLLLGWRIPQFSVVSWFKQLTKAIRLIKRHNIDLIHVNSAAPCQWMCLAAKLCRVPLVTQLHSDYQLRDRFTLGLHLSPRIIGVSYDVCNGLLDDGYPANQLSVIHNGVTQYKLKPKNIREELGIPPSSFVFITVGSLIIRKGVDLIIQALKQTNQNHDCHLVVIGDGEERENLKTLISNLGMQQRVHLVGEQHNVADWLSGGADAFVSGARYEAFGLVLAEAGLAKLPVIAPFVGGIPEFVEHNETGLLFTAENPINDIAFYMAQLIEHPELQKELGSRFYQYCSTHLTVSTNTQRFQRLYEEISNKPSSMPLACSLKPVLRWAFRQ</sequence>
<dbReference type="AlphaFoldDB" id="A0A5M9NF99"/>
<accession>A0A5M9NF99</accession>
<dbReference type="SUPFAM" id="SSF53756">
    <property type="entry name" value="UDP-Glycosyltransferase/glycogen phosphorylase"/>
    <property type="match status" value="1"/>
</dbReference>
<gene>
    <name evidence="3" type="ORF">F4W18_21190</name>
</gene>
<dbReference type="CDD" id="cd03811">
    <property type="entry name" value="GT4_GT28_WabH-like"/>
    <property type="match status" value="1"/>
</dbReference>
<dbReference type="GO" id="GO:0016758">
    <property type="term" value="F:hexosyltransferase activity"/>
    <property type="evidence" value="ECO:0007669"/>
    <property type="project" value="TreeGrafter"/>
</dbReference>
<proteinExistence type="predicted"/>
<evidence type="ECO:0000313" key="4">
    <source>
        <dbReference type="Proteomes" id="UP000322521"/>
    </source>
</evidence>
<evidence type="ECO:0000259" key="2">
    <source>
        <dbReference type="Pfam" id="PF13439"/>
    </source>
</evidence>
<dbReference type="InterPro" id="IPR050194">
    <property type="entry name" value="Glycosyltransferase_grp1"/>
</dbReference>
<dbReference type="Proteomes" id="UP000322521">
    <property type="component" value="Unassembled WGS sequence"/>
</dbReference>
<evidence type="ECO:0000313" key="3">
    <source>
        <dbReference type="EMBL" id="KAA8667111.1"/>
    </source>
</evidence>
<feature type="domain" description="Glycosyltransferase subfamily 4-like N-terminal" evidence="2">
    <location>
        <begin position="15"/>
        <end position="169"/>
    </location>
</feature>
<dbReference type="EMBL" id="VXJS01000015">
    <property type="protein sequence ID" value="KAA8667111.1"/>
    <property type="molecule type" value="Genomic_DNA"/>
</dbReference>
<dbReference type="PANTHER" id="PTHR45947">
    <property type="entry name" value="SULFOQUINOVOSYL TRANSFERASE SQD2"/>
    <property type="match status" value="1"/>
</dbReference>
<comment type="caution">
    <text evidence="3">The sequence shown here is derived from an EMBL/GenBank/DDBJ whole genome shotgun (WGS) entry which is preliminary data.</text>
</comment>
<reference evidence="3 4" key="1">
    <citation type="submission" date="2019-09" db="EMBL/GenBank/DDBJ databases">
        <title>Draft genome sequence of various Type strains from the CCUG.</title>
        <authorList>
            <person name="Pineiro-Iglesias B."/>
            <person name="Tunovic T."/>
            <person name="Unosson C."/>
            <person name="Inganas E."/>
            <person name="Ohlen M."/>
            <person name="Cardew S."/>
            <person name="Jensie-Markopoulos S."/>
            <person name="Salva-Serra F."/>
            <person name="Jaen-Luchoro D."/>
            <person name="Karlsson R."/>
            <person name="Svensson-Stadler L."/>
            <person name="Chun J."/>
            <person name="Moore E."/>
        </authorList>
    </citation>
    <scope>NUCLEOTIDE SEQUENCE [LARGE SCALE GENOMIC DNA]</scope>
    <source>
        <strain evidence="3 4">CCUG 56969T</strain>
    </source>
</reference>
<dbReference type="Pfam" id="PF00534">
    <property type="entry name" value="Glycos_transf_1"/>
    <property type="match status" value="1"/>
</dbReference>
<dbReference type="Pfam" id="PF13439">
    <property type="entry name" value="Glyco_transf_4"/>
    <property type="match status" value="1"/>
</dbReference>
<dbReference type="InterPro" id="IPR001296">
    <property type="entry name" value="Glyco_trans_1"/>
</dbReference>
<dbReference type="Gene3D" id="3.40.50.2000">
    <property type="entry name" value="Glycogen Phosphorylase B"/>
    <property type="match status" value="2"/>
</dbReference>
<dbReference type="InterPro" id="IPR028098">
    <property type="entry name" value="Glyco_trans_4-like_N"/>
</dbReference>
<dbReference type="RefSeq" id="WP_086711334.1">
    <property type="nucleotide sequence ID" value="NZ_AP025492.1"/>
</dbReference>
<name>A0A5M9NF99_9VIBR</name>
<keyword evidence="3" id="KW-0808">Transferase</keyword>
<feature type="domain" description="Glycosyl transferase family 1" evidence="1">
    <location>
        <begin position="178"/>
        <end position="340"/>
    </location>
</feature>
<evidence type="ECO:0000259" key="1">
    <source>
        <dbReference type="Pfam" id="PF00534"/>
    </source>
</evidence>
<protein>
    <submittedName>
        <fullName evidence="3">Glycosyltransferase</fullName>
    </submittedName>
</protein>
<dbReference type="OrthoDB" id="9768937at2"/>
<organism evidence="3 4">
    <name type="scientific">Vibrio gigantis</name>
    <dbReference type="NCBI Taxonomy" id="296199"/>
    <lineage>
        <taxon>Bacteria</taxon>
        <taxon>Pseudomonadati</taxon>
        <taxon>Pseudomonadota</taxon>
        <taxon>Gammaproteobacteria</taxon>
        <taxon>Vibrionales</taxon>
        <taxon>Vibrionaceae</taxon>
        <taxon>Vibrio</taxon>
    </lineage>
</organism>
<keyword evidence="4" id="KW-1185">Reference proteome</keyword>